<dbReference type="SUPFAM" id="SSF50939">
    <property type="entry name" value="Sialidases"/>
    <property type="match status" value="1"/>
</dbReference>
<dbReference type="Gene3D" id="2.60.120.200">
    <property type="match status" value="1"/>
</dbReference>
<evidence type="ECO:0000256" key="1">
    <source>
        <dbReference type="ARBA" id="ARBA00022729"/>
    </source>
</evidence>
<keyword evidence="2" id="KW-1015">Disulfide bond</keyword>
<organism evidence="4">
    <name type="scientific">hydrocarbon metagenome</name>
    <dbReference type="NCBI Taxonomy" id="938273"/>
    <lineage>
        <taxon>unclassified sequences</taxon>
        <taxon>metagenomes</taxon>
        <taxon>ecological metagenomes</taxon>
    </lineage>
</organism>
<gene>
    <name evidence="4" type="ORF">ASZ90_005111</name>
</gene>
<sequence>MFFKKKFYYAILLTSLLILSRVSFAQEVIAFWPFDEQQGIYPSSALTDFSDNDYPLVIGPGGKIVEGKFGNALYPIQQVKFDFVEIEDEVKFGLTPVPISEGRTVEPMNWFNANFCALMTSGENHLRKQVGFPQVTKTKLNLGNFDWTIELWFYPTDVANYKGTLFEIGSGPRGENKTYTTLKLNGDLKNFAFHNQPGEVDVIIPTKFLLNEWHHLVFQYDASKKQITHFVNGALQSTLEKIDIQALPFGEEDYMSIGRNGLWDEPLQGKIDELRFIEGIIFKDNFTPPGSYSYVNDIARNKGLIKGPELLFDKNLSIPVNLGNRKHLFIEDALIQEKGNTKFVVNPPSMDEIVLTNIEGAFRKHLSVVEDDEGKIRIYTTVDDDYLAVWISDDGINFTAPDLPNGKYKGHTNIVLHANVGMGIVFIDPNAPKEERWKYISDYHRRAVSLFYSENGLEFKRYKQPVLPFRSGSQANIYYDDQKQVYTAFHRSDFGRTRTNDTQRDFVMTETKDLLQPWPFKPITPEETIKRAEGKRIAELIPWYLDNGPLTPGGFAMEYPWIFSPIDSLDPRETDIYVPKAIKYPWAPDTYVAFPVMYFHYEDSVPEERMILYSPERKLGSGPLETQFSSSRNGVDWIRYPRPAYVGIGEHKGIDFKTAYIAYGMVKKGNQIWQYTFNEPHYHSPWIKYEDKRAVIKLIQRLDGFVSIDSPYEMETTVTTKPLTFEGNKLVLNIDTDATGYAQVGLIDENGKPIKGFSVDECIYINGDFIDKEVEWMEKGTDVSELAGKIVQVVLRMRGSKLYAMQFVE</sequence>
<dbReference type="SUPFAM" id="SSF49899">
    <property type="entry name" value="Concanavalin A-like lectins/glucanases"/>
    <property type="match status" value="1"/>
</dbReference>
<keyword evidence="1" id="KW-0732">Signal</keyword>
<feature type="domain" description="LamG-like jellyroll fold" evidence="3">
    <location>
        <begin position="145"/>
        <end position="284"/>
    </location>
</feature>
<reference evidence="4" key="1">
    <citation type="journal article" date="2015" name="Proc. Natl. Acad. Sci. U.S.A.">
        <title>Networks of energetic and metabolic interactions define dynamics in microbial communities.</title>
        <authorList>
            <person name="Embree M."/>
            <person name="Liu J.K."/>
            <person name="Al-Bassam M.M."/>
            <person name="Zengler K."/>
        </authorList>
    </citation>
    <scope>NUCLEOTIDE SEQUENCE</scope>
</reference>
<dbReference type="EMBL" id="LNQE01000775">
    <property type="protein sequence ID" value="KUG25069.1"/>
    <property type="molecule type" value="Genomic_DNA"/>
</dbReference>
<dbReference type="InterPro" id="IPR036278">
    <property type="entry name" value="Sialidase_sf"/>
</dbReference>
<dbReference type="SMART" id="SM00560">
    <property type="entry name" value="LamGL"/>
    <property type="match status" value="1"/>
</dbReference>
<evidence type="ECO:0000256" key="2">
    <source>
        <dbReference type="ARBA" id="ARBA00023157"/>
    </source>
</evidence>
<dbReference type="AlphaFoldDB" id="A0A0W8FW22"/>
<name>A0A0W8FW22_9ZZZZ</name>
<comment type="caution">
    <text evidence="4">The sequence shown here is derived from an EMBL/GenBank/DDBJ whole genome shotgun (WGS) entry which is preliminary data.</text>
</comment>
<dbReference type="InterPro" id="IPR013320">
    <property type="entry name" value="ConA-like_dom_sf"/>
</dbReference>
<dbReference type="Pfam" id="PF13385">
    <property type="entry name" value="Laminin_G_3"/>
    <property type="match status" value="1"/>
</dbReference>
<protein>
    <recommendedName>
        <fullName evidence="3">LamG-like jellyroll fold domain-containing protein</fullName>
    </recommendedName>
</protein>
<dbReference type="InterPro" id="IPR006558">
    <property type="entry name" value="LamG-like"/>
</dbReference>
<accession>A0A0W8FW22</accession>
<evidence type="ECO:0000313" key="4">
    <source>
        <dbReference type="EMBL" id="KUG25069.1"/>
    </source>
</evidence>
<proteinExistence type="predicted"/>
<evidence type="ECO:0000259" key="3">
    <source>
        <dbReference type="SMART" id="SM00560"/>
    </source>
</evidence>